<proteinExistence type="predicted"/>
<dbReference type="Proteomes" id="UP001465755">
    <property type="component" value="Unassembled WGS sequence"/>
</dbReference>
<accession>A0AAW1P6S4</accession>
<feature type="compositionally biased region" description="Basic and acidic residues" evidence="1">
    <location>
        <begin position="52"/>
        <end position="64"/>
    </location>
</feature>
<feature type="region of interest" description="Disordered" evidence="1">
    <location>
        <begin position="1"/>
        <end position="117"/>
    </location>
</feature>
<name>A0AAW1P6S4_9CHLO</name>
<sequence>MHSRGCTAHRLHALPSRTLQRQTVNTYPVPETEKERSNVDFPQEWLTPQPSRRPDTQPEFEKLETPMPKKMPGDPEQPDEEEEQEEEKKKKKEDPEKEEEEKEGAPDKERTPLPDKE</sequence>
<organism evidence="2 3">
    <name type="scientific">Symbiochloris irregularis</name>
    <dbReference type="NCBI Taxonomy" id="706552"/>
    <lineage>
        <taxon>Eukaryota</taxon>
        <taxon>Viridiplantae</taxon>
        <taxon>Chlorophyta</taxon>
        <taxon>core chlorophytes</taxon>
        <taxon>Trebouxiophyceae</taxon>
        <taxon>Trebouxiales</taxon>
        <taxon>Trebouxiaceae</taxon>
        <taxon>Symbiochloris</taxon>
    </lineage>
</organism>
<gene>
    <name evidence="2" type="ORF">WJX73_008632</name>
</gene>
<evidence type="ECO:0000313" key="2">
    <source>
        <dbReference type="EMBL" id="KAK9808376.1"/>
    </source>
</evidence>
<dbReference type="AlphaFoldDB" id="A0AAW1P6S4"/>
<evidence type="ECO:0000313" key="3">
    <source>
        <dbReference type="Proteomes" id="UP001465755"/>
    </source>
</evidence>
<feature type="compositionally biased region" description="Polar residues" evidence="1">
    <location>
        <begin position="17"/>
        <end position="26"/>
    </location>
</feature>
<evidence type="ECO:0000256" key="1">
    <source>
        <dbReference type="SAM" id="MobiDB-lite"/>
    </source>
</evidence>
<comment type="caution">
    <text evidence="2">The sequence shown here is derived from an EMBL/GenBank/DDBJ whole genome shotgun (WGS) entry which is preliminary data.</text>
</comment>
<dbReference type="PANTHER" id="PTHR35713">
    <property type="entry name" value="ARGININE/SERINE-RICH-LIKE SPLICING FACTOR"/>
    <property type="match status" value="1"/>
</dbReference>
<feature type="compositionally biased region" description="Basic and acidic residues" evidence="1">
    <location>
        <begin position="103"/>
        <end position="117"/>
    </location>
</feature>
<feature type="compositionally biased region" description="Basic and acidic residues" evidence="1">
    <location>
        <begin position="86"/>
        <end position="95"/>
    </location>
</feature>
<feature type="compositionally biased region" description="Acidic residues" evidence="1">
    <location>
        <begin position="76"/>
        <end position="85"/>
    </location>
</feature>
<dbReference type="EMBL" id="JALJOQ010000024">
    <property type="protein sequence ID" value="KAK9808376.1"/>
    <property type="molecule type" value="Genomic_DNA"/>
</dbReference>
<keyword evidence="3" id="KW-1185">Reference proteome</keyword>
<dbReference type="PANTHER" id="PTHR35713:SF1">
    <property type="entry name" value="ARGININE_SERINE-RICH-LIKE SPLICING FACTOR"/>
    <property type="match status" value="1"/>
</dbReference>
<feature type="compositionally biased region" description="Basic residues" evidence="1">
    <location>
        <begin position="1"/>
        <end position="12"/>
    </location>
</feature>
<reference evidence="2 3" key="1">
    <citation type="journal article" date="2024" name="Nat. Commun.">
        <title>Phylogenomics reveals the evolutionary origins of lichenization in chlorophyte algae.</title>
        <authorList>
            <person name="Puginier C."/>
            <person name="Libourel C."/>
            <person name="Otte J."/>
            <person name="Skaloud P."/>
            <person name="Haon M."/>
            <person name="Grisel S."/>
            <person name="Petersen M."/>
            <person name="Berrin J.G."/>
            <person name="Delaux P.M."/>
            <person name="Dal Grande F."/>
            <person name="Keller J."/>
        </authorList>
    </citation>
    <scope>NUCLEOTIDE SEQUENCE [LARGE SCALE GENOMIC DNA]</scope>
    <source>
        <strain evidence="2 3">SAG 2036</strain>
    </source>
</reference>
<protein>
    <submittedName>
        <fullName evidence="2">Uncharacterized protein</fullName>
    </submittedName>
</protein>